<dbReference type="PANTHER" id="PTHR32305">
    <property type="match status" value="1"/>
</dbReference>
<feature type="region of interest" description="Disordered" evidence="2">
    <location>
        <begin position="1"/>
        <end position="42"/>
    </location>
</feature>
<evidence type="ECO:0000313" key="4">
    <source>
        <dbReference type="EMBL" id="TLF92259.1"/>
    </source>
</evidence>
<dbReference type="InterPro" id="IPR022385">
    <property type="entry name" value="Rhs_assc_core"/>
</dbReference>
<dbReference type="NCBIfam" id="TIGR03696">
    <property type="entry name" value="Rhs_assc_core"/>
    <property type="match status" value="1"/>
</dbReference>
<comment type="caution">
    <text evidence="4">The sequence shown here is derived from an EMBL/GenBank/DDBJ whole genome shotgun (WGS) entry which is preliminary data.</text>
</comment>
<dbReference type="PANTHER" id="PTHR32305:SF15">
    <property type="entry name" value="PROTEIN RHSA-RELATED"/>
    <property type="match status" value="1"/>
</dbReference>
<feature type="compositionally biased region" description="Low complexity" evidence="2">
    <location>
        <begin position="22"/>
        <end position="39"/>
    </location>
</feature>
<dbReference type="Proteomes" id="UP000308349">
    <property type="component" value="Unassembled WGS sequence"/>
</dbReference>
<reference evidence="4 5" key="1">
    <citation type="submission" date="2019-05" db="EMBL/GenBank/DDBJ databases">
        <title>Genomes sequences of two Nocardia cyriacigeorgica environmental isolates, type strains Nocardia asteroides ATCC 19247 and Nocardia cyriacigeorgica DSM 44484.</title>
        <authorList>
            <person name="Vautrin F."/>
            <person name="Bergeron E."/>
            <person name="Dubost A."/>
            <person name="Abrouk D."/>
            <person name="Rodriguez Nava V."/>
            <person name="Pujic P."/>
        </authorList>
    </citation>
    <scope>NUCLEOTIDE SEQUENCE [LARGE SCALE GENOMIC DNA]</scope>
    <source>
        <strain evidence="4 5">EML 1456</strain>
    </source>
</reference>
<dbReference type="EMBL" id="VBUU01000070">
    <property type="protein sequence ID" value="TLF92259.1"/>
    <property type="molecule type" value="Genomic_DNA"/>
</dbReference>
<name>A0A5R8P4D0_9NOCA</name>
<dbReference type="Pfam" id="PF25023">
    <property type="entry name" value="TEN_YD-shell"/>
    <property type="match status" value="1"/>
</dbReference>
<dbReference type="RefSeq" id="WP_138459241.1">
    <property type="nucleotide sequence ID" value="NZ_VBUU01000070.1"/>
</dbReference>
<feature type="domain" description="Teneurin-like YD-shell" evidence="3">
    <location>
        <begin position="163"/>
        <end position="362"/>
    </location>
</feature>
<sequence>IVTAHLPGMPPHPAAGTWNPEPGTAADTGAMGADPATTAHAPHLLRRDDYTWRPDGYLTSHTTTHPGTGPDHRQYTLDPIGRVTAITRNGALAEHYTYDKLSNITSGGVVTPDATTPGPAHPTSPGQPGSHPAYPSPPGLPPNPAAPQQHSPANTRREYHNNLLIRDGRHQYHYDPAGRLIRKTTTRISRKPDVWHYRYNALDQLTDVYTPDGQWWHYTYDALGRRTTKQRLTDHRVVLERIDFSWDEARLIEQSTKQGVIRWCYRPGAYTAITQCVDKNADAKDFAAVASDPVGAPTSLIDPTTSRVVTNIGRDLWGRTSSSAGFASHLRYPGQYYDPESGLHYNLLRTYDPSTGRYLTKDPLGLGPSDNPNIYPHNPTAWIDPLGLTPDCGDHVAIYKAPTKGMTDTLLDHGFRESDFPGSGFGFPDGRAYFGLGDEGLELARDYARRGGYDDNVLRVLIPREDFDQHFRQYVYSYDGKAVNEVAIPNTMFDILNRYGRDLV</sequence>
<dbReference type="NCBIfam" id="TIGR01643">
    <property type="entry name" value="YD_repeat_2x"/>
    <property type="match status" value="2"/>
</dbReference>
<keyword evidence="1" id="KW-0677">Repeat</keyword>
<evidence type="ECO:0000256" key="1">
    <source>
        <dbReference type="ARBA" id="ARBA00022737"/>
    </source>
</evidence>
<dbReference type="InterPro" id="IPR006530">
    <property type="entry name" value="YD"/>
</dbReference>
<feature type="region of interest" description="Disordered" evidence="2">
    <location>
        <begin position="109"/>
        <end position="154"/>
    </location>
</feature>
<dbReference type="InterPro" id="IPR056823">
    <property type="entry name" value="TEN-like_YD-shell"/>
</dbReference>
<protein>
    <submittedName>
        <fullName evidence="4">RHS repeat-associated core domain-containing protein</fullName>
    </submittedName>
</protein>
<feature type="non-terminal residue" evidence="4">
    <location>
        <position position="1"/>
    </location>
</feature>
<organism evidence="4 5">
    <name type="scientific">Nocardia cyriacigeorgica</name>
    <dbReference type="NCBI Taxonomy" id="135487"/>
    <lineage>
        <taxon>Bacteria</taxon>
        <taxon>Bacillati</taxon>
        <taxon>Actinomycetota</taxon>
        <taxon>Actinomycetes</taxon>
        <taxon>Mycobacteriales</taxon>
        <taxon>Nocardiaceae</taxon>
        <taxon>Nocardia</taxon>
    </lineage>
</organism>
<dbReference type="PRINTS" id="PR00394">
    <property type="entry name" value="RHSPROTEIN"/>
</dbReference>
<dbReference type="AlphaFoldDB" id="A0A5R8P4D0"/>
<evidence type="ECO:0000313" key="5">
    <source>
        <dbReference type="Proteomes" id="UP000308349"/>
    </source>
</evidence>
<dbReference type="InterPro" id="IPR050708">
    <property type="entry name" value="T6SS_VgrG/RHS"/>
</dbReference>
<feature type="compositionally biased region" description="Pro residues" evidence="2">
    <location>
        <begin position="134"/>
        <end position="145"/>
    </location>
</feature>
<evidence type="ECO:0000256" key="2">
    <source>
        <dbReference type="SAM" id="MobiDB-lite"/>
    </source>
</evidence>
<proteinExistence type="predicted"/>
<accession>A0A5R8P4D0</accession>
<dbReference type="Gene3D" id="2.180.10.10">
    <property type="entry name" value="RHS repeat-associated core"/>
    <property type="match status" value="1"/>
</dbReference>
<evidence type="ECO:0000259" key="3">
    <source>
        <dbReference type="Pfam" id="PF25023"/>
    </source>
</evidence>
<feature type="region of interest" description="Disordered" evidence="2">
    <location>
        <begin position="57"/>
        <end position="76"/>
    </location>
</feature>
<gene>
    <name evidence="4" type="ORF">FEK35_30965</name>
</gene>
<dbReference type="OrthoDB" id="9765204at2"/>